<gene>
    <name evidence="1" type="ORF">O0955_13200</name>
</gene>
<name>A0ABT4LAM1_9SPHI</name>
<sequence>MKTAEEIAIKHGLYHSYTKEADDKAIAAMKEYANQKLEEAADISEHEKLHYIWQESASDNTHDSLYSRGKAVAFGEIRKSILELKDEI</sequence>
<dbReference type="Proteomes" id="UP001144347">
    <property type="component" value="Unassembled WGS sequence"/>
</dbReference>
<reference evidence="1" key="1">
    <citation type="submission" date="2022-12" db="EMBL/GenBank/DDBJ databases">
        <title>Genome sequence of HCMS5-2.</title>
        <authorList>
            <person name="Woo H."/>
        </authorList>
    </citation>
    <scope>NUCLEOTIDE SEQUENCE</scope>
    <source>
        <strain evidence="1">HCMS5-2</strain>
    </source>
</reference>
<accession>A0ABT4LAM1</accession>
<dbReference type="RefSeq" id="WP_269428016.1">
    <property type="nucleotide sequence ID" value="NZ_JAPWGM010000004.1"/>
</dbReference>
<evidence type="ECO:0000313" key="2">
    <source>
        <dbReference type="Proteomes" id="UP001144347"/>
    </source>
</evidence>
<keyword evidence="2" id="KW-1185">Reference proteome</keyword>
<comment type="caution">
    <text evidence="1">The sequence shown here is derived from an EMBL/GenBank/DDBJ whole genome shotgun (WGS) entry which is preliminary data.</text>
</comment>
<dbReference type="EMBL" id="JAPWGM010000004">
    <property type="protein sequence ID" value="MCZ4244963.1"/>
    <property type="molecule type" value="Genomic_DNA"/>
</dbReference>
<organism evidence="1 2">
    <name type="scientific">Pedobacter punctiformis</name>
    <dbReference type="NCBI Taxonomy" id="3004097"/>
    <lineage>
        <taxon>Bacteria</taxon>
        <taxon>Pseudomonadati</taxon>
        <taxon>Bacteroidota</taxon>
        <taxon>Sphingobacteriia</taxon>
        <taxon>Sphingobacteriales</taxon>
        <taxon>Sphingobacteriaceae</taxon>
        <taxon>Pedobacter</taxon>
    </lineage>
</organism>
<proteinExistence type="predicted"/>
<evidence type="ECO:0000313" key="1">
    <source>
        <dbReference type="EMBL" id="MCZ4244963.1"/>
    </source>
</evidence>
<protein>
    <submittedName>
        <fullName evidence="1">Uncharacterized protein</fullName>
    </submittedName>
</protein>